<keyword evidence="10" id="KW-1185">Reference proteome</keyword>
<keyword evidence="3 9" id="KW-0689">Ribosomal protein</keyword>
<comment type="similarity">
    <text evidence="6">Belongs to the mitochondrion-specific ribosomal protein mL37 family.</text>
</comment>
<dbReference type="GO" id="GO:0005840">
    <property type="term" value="C:ribosome"/>
    <property type="evidence" value="ECO:0007669"/>
    <property type="project" value="UniProtKB-KW"/>
</dbReference>
<evidence type="ECO:0000256" key="7">
    <source>
        <dbReference type="ARBA" id="ARBA00039442"/>
    </source>
</evidence>
<dbReference type="GO" id="GO:1990904">
    <property type="term" value="C:ribonucleoprotein complex"/>
    <property type="evidence" value="ECO:0007669"/>
    <property type="project" value="UniProtKB-KW"/>
</dbReference>
<evidence type="ECO:0000256" key="4">
    <source>
        <dbReference type="ARBA" id="ARBA00023128"/>
    </source>
</evidence>
<dbReference type="GO" id="GO:0006412">
    <property type="term" value="P:translation"/>
    <property type="evidence" value="ECO:0007669"/>
    <property type="project" value="InterPro"/>
</dbReference>
<keyword evidence="5" id="KW-0687">Ribonucleoprotein</keyword>
<dbReference type="PANTHER" id="PTHR15889">
    <property type="entry name" value="MITOCHONDRIAL RIBOSOMAL PROTEIN L37"/>
    <property type="match status" value="1"/>
</dbReference>
<evidence type="ECO:0000256" key="8">
    <source>
        <dbReference type="ARBA" id="ARBA00041617"/>
    </source>
</evidence>
<comment type="caution">
    <text evidence="9">The sequence shown here is derived from an EMBL/GenBank/DDBJ whole genome shotgun (WGS) entry which is preliminary data.</text>
</comment>
<dbReference type="Pfam" id="PF07147">
    <property type="entry name" value="PDCD9"/>
    <property type="match status" value="1"/>
</dbReference>
<comment type="subcellular location">
    <subcellularLocation>
        <location evidence="1">Mitochondrion</location>
    </subcellularLocation>
</comment>
<gene>
    <name evidence="9" type="ORF">NXF25_009049</name>
</gene>
<keyword evidence="4" id="KW-0496">Mitochondrion</keyword>
<evidence type="ECO:0000256" key="6">
    <source>
        <dbReference type="ARBA" id="ARBA00037985"/>
    </source>
</evidence>
<evidence type="ECO:0000256" key="1">
    <source>
        <dbReference type="ARBA" id="ARBA00004173"/>
    </source>
</evidence>
<dbReference type="EMBL" id="JAOTOJ010000003">
    <property type="protein sequence ID" value="KAK9404222.1"/>
    <property type="molecule type" value="Genomic_DNA"/>
</dbReference>
<dbReference type="GO" id="GO:0003735">
    <property type="term" value="F:structural constituent of ribosome"/>
    <property type="evidence" value="ECO:0007669"/>
    <property type="project" value="InterPro"/>
</dbReference>
<proteinExistence type="inferred from homology"/>
<dbReference type="Proteomes" id="UP001474421">
    <property type="component" value="Unassembled WGS sequence"/>
</dbReference>
<dbReference type="InterPro" id="IPR052482">
    <property type="entry name" value="mtLSU_mL37"/>
</dbReference>
<sequence>MPNSCKGYFGVPVGYSLNARPSLAQLSFPPPAERRDFEPALPRPRSITQCARLLSRHALRSRIKNGCRSLSSLRRPGLKMLAARRLAKREACWAPWGQRRNRGLYGPKTLRRPLPRTPWTLKGPPPGGALPWYLRRPPPVRVQLPELDAVTYAEKLYPVPWLAKPTFPKWERGWDDPYRRQSRPIEELPDYKTRPCYEFHRRSRLQEGVKQALWLTKAKLIKGLPSPILNIMNDITHQLEDQDERILNAISRARFWAGTEDDVSFDKYSPVLLEDLLHLCRSMTVEYPSLNKRMMSQDYRATATWERESSLIQINITCGKLLNAENCLQPITSSDEILATEDHDLETFYPISPIIDLREKNVYKIKNETGFNKGYPYPYPHTAYTIESGKREKSEHLQARVLMFAFGNALAKAKKLYGDEPKVLEKPVVVQSIGTNGQAFHFVVFQLNTTDLDSSNGVKNLAWLDADQLLYEDARKHPEIKKKIVLIPAGIHGYNPDTFKKFLALYLHGVV</sequence>
<dbReference type="AlphaFoldDB" id="A0AAW1BR69"/>
<dbReference type="PANTHER" id="PTHR15889:SF2">
    <property type="entry name" value="LARGE RIBOSOMAL SUBUNIT PROTEIN ML37"/>
    <property type="match status" value="1"/>
</dbReference>
<evidence type="ECO:0000256" key="3">
    <source>
        <dbReference type="ARBA" id="ARBA00022980"/>
    </source>
</evidence>
<dbReference type="GO" id="GO:0005739">
    <property type="term" value="C:mitochondrion"/>
    <property type="evidence" value="ECO:0007669"/>
    <property type="project" value="UniProtKB-SubCell"/>
</dbReference>
<keyword evidence="2" id="KW-0809">Transit peptide</keyword>
<protein>
    <recommendedName>
        <fullName evidence="7">Large ribosomal subunit protein mL37</fullName>
    </recommendedName>
    <alternativeName>
        <fullName evidence="8">39S ribosomal protein L37, mitochondrial</fullName>
    </alternativeName>
</protein>
<evidence type="ECO:0000313" key="10">
    <source>
        <dbReference type="Proteomes" id="UP001474421"/>
    </source>
</evidence>
<evidence type="ECO:0000256" key="5">
    <source>
        <dbReference type="ARBA" id="ARBA00023274"/>
    </source>
</evidence>
<evidence type="ECO:0000313" key="9">
    <source>
        <dbReference type="EMBL" id="KAK9404222.1"/>
    </source>
</evidence>
<name>A0AAW1BR69_CROAD</name>
<reference evidence="9 10" key="1">
    <citation type="journal article" date="2024" name="Proc. Natl. Acad. Sci. U.S.A.">
        <title>The genetic regulatory architecture and epigenomic basis for age-related changes in rattlesnake venom.</title>
        <authorList>
            <person name="Hogan M.P."/>
            <person name="Holding M.L."/>
            <person name="Nystrom G.S."/>
            <person name="Colston T.J."/>
            <person name="Bartlett D.A."/>
            <person name="Mason A.J."/>
            <person name="Ellsworth S.A."/>
            <person name="Rautsaw R.M."/>
            <person name="Lawrence K.C."/>
            <person name="Strickland J.L."/>
            <person name="He B."/>
            <person name="Fraser P."/>
            <person name="Margres M.J."/>
            <person name="Gilbert D.M."/>
            <person name="Gibbs H.L."/>
            <person name="Parkinson C.L."/>
            <person name="Rokyta D.R."/>
        </authorList>
    </citation>
    <scope>NUCLEOTIDE SEQUENCE [LARGE SCALE GENOMIC DNA]</scope>
    <source>
        <strain evidence="9">DRR0105</strain>
    </source>
</reference>
<dbReference type="InterPro" id="IPR010793">
    <property type="entry name" value="Ribosomal_mL37/mL65"/>
</dbReference>
<organism evidence="9 10">
    <name type="scientific">Crotalus adamanteus</name>
    <name type="common">Eastern diamondback rattlesnake</name>
    <dbReference type="NCBI Taxonomy" id="8729"/>
    <lineage>
        <taxon>Eukaryota</taxon>
        <taxon>Metazoa</taxon>
        <taxon>Chordata</taxon>
        <taxon>Craniata</taxon>
        <taxon>Vertebrata</taxon>
        <taxon>Euteleostomi</taxon>
        <taxon>Lepidosauria</taxon>
        <taxon>Squamata</taxon>
        <taxon>Bifurcata</taxon>
        <taxon>Unidentata</taxon>
        <taxon>Episquamata</taxon>
        <taxon>Toxicofera</taxon>
        <taxon>Serpentes</taxon>
        <taxon>Colubroidea</taxon>
        <taxon>Viperidae</taxon>
        <taxon>Crotalinae</taxon>
        <taxon>Crotalus</taxon>
    </lineage>
</organism>
<accession>A0AAW1BR69</accession>
<evidence type="ECO:0000256" key="2">
    <source>
        <dbReference type="ARBA" id="ARBA00022946"/>
    </source>
</evidence>